<reference evidence="1" key="2">
    <citation type="journal article" date="2020" name="Nat. Commun.">
        <title>Large-scale genome sequencing of mycorrhizal fungi provides insights into the early evolution of symbiotic traits.</title>
        <authorList>
            <person name="Miyauchi S."/>
            <person name="Kiss E."/>
            <person name="Kuo A."/>
            <person name="Drula E."/>
            <person name="Kohler A."/>
            <person name="Sanchez-Garcia M."/>
            <person name="Morin E."/>
            <person name="Andreopoulos B."/>
            <person name="Barry K.W."/>
            <person name="Bonito G."/>
            <person name="Buee M."/>
            <person name="Carver A."/>
            <person name="Chen C."/>
            <person name="Cichocki N."/>
            <person name="Clum A."/>
            <person name="Culley D."/>
            <person name="Crous P.W."/>
            <person name="Fauchery L."/>
            <person name="Girlanda M."/>
            <person name="Hayes R.D."/>
            <person name="Keri Z."/>
            <person name="LaButti K."/>
            <person name="Lipzen A."/>
            <person name="Lombard V."/>
            <person name="Magnuson J."/>
            <person name="Maillard F."/>
            <person name="Murat C."/>
            <person name="Nolan M."/>
            <person name="Ohm R.A."/>
            <person name="Pangilinan J."/>
            <person name="Pereira M.F."/>
            <person name="Perotto S."/>
            <person name="Peter M."/>
            <person name="Pfister S."/>
            <person name="Riley R."/>
            <person name="Sitrit Y."/>
            <person name="Stielow J.B."/>
            <person name="Szollosi G."/>
            <person name="Zifcakova L."/>
            <person name="Stursova M."/>
            <person name="Spatafora J.W."/>
            <person name="Tedersoo L."/>
            <person name="Vaario L.M."/>
            <person name="Yamada A."/>
            <person name="Yan M."/>
            <person name="Wang P."/>
            <person name="Xu J."/>
            <person name="Bruns T."/>
            <person name="Baldrian P."/>
            <person name="Vilgalys R."/>
            <person name="Dunand C."/>
            <person name="Henrissat B."/>
            <person name="Grigoriev I.V."/>
            <person name="Hibbett D."/>
            <person name="Nagy L.G."/>
            <person name="Martin F.M."/>
        </authorList>
    </citation>
    <scope>NUCLEOTIDE SEQUENCE</scope>
    <source>
        <strain evidence="1">P2</strain>
    </source>
</reference>
<proteinExistence type="predicted"/>
<organism evidence="1 2">
    <name type="scientific">Thelephora ganbajun</name>
    <name type="common">Ganba fungus</name>
    <dbReference type="NCBI Taxonomy" id="370292"/>
    <lineage>
        <taxon>Eukaryota</taxon>
        <taxon>Fungi</taxon>
        <taxon>Dikarya</taxon>
        <taxon>Basidiomycota</taxon>
        <taxon>Agaricomycotina</taxon>
        <taxon>Agaricomycetes</taxon>
        <taxon>Thelephorales</taxon>
        <taxon>Thelephoraceae</taxon>
        <taxon>Thelephora</taxon>
    </lineage>
</organism>
<accession>A0ACB6ZFS2</accession>
<sequence length="78" mass="8873">MVFRKISKDIKNWAISLYNQGLVPRDIRDLLGISSRSLSRWRHNEEVYGSTLPPLEILHKAASERDEELHSGIGLATS</sequence>
<keyword evidence="2" id="KW-1185">Reference proteome</keyword>
<name>A0ACB6ZFS2_THEGA</name>
<dbReference type="EMBL" id="MU118014">
    <property type="protein sequence ID" value="KAF9648404.1"/>
    <property type="molecule type" value="Genomic_DNA"/>
</dbReference>
<evidence type="ECO:0000313" key="1">
    <source>
        <dbReference type="EMBL" id="KAF9648404.1"/>
    </source>
</evidence>
<evidence type="ECO:0000313" key="2">
    <source>
        <dbReference type="Proteomes" id="UP000886501"/>
    </source>
</evidence>
<gene>
    <name evidence="1" type="ORF">BDM02DRAFT_3096536</name>
</gene>
<dbReference type="Proteomes" id="UP000886501">
    <property type="component" value="Unassembled WGS sequence"/>
</dbReference>
<reference evidence="1" key="1">
    <citation type="submission" date="2019-10" db="EMBL/GenBank/DDBJ databases">
        <authorList>
            <consortium name="DOE Joint Genome Institute"/>
            <person name="Kuo A."/>
            <person name="Miyauchi S."/>
            <person name="Kiss E."/>
            <person name="Drula E."/>
            <person name="Kohler A."/>
            <person name="Sanchez-Garcia M."/>
            <person name="Andreopoulos B."/>
            <person name="Barry K.W."/>
            <person name="Bonito G."/>
            <person name="Buee M."/>
            <person name="Carver A."/>
            <person name="Chen C."/>
            <person name="Cichocki N."/>
            <person name="Clum A."/>
            <person name="Culley D."/>
            <person name="Crous P.W."/>
            <person name="Fauchery L."/>
            <person name="Girlanda M."/>
            <person name="Hayes R."/>
            <person name="Keri Z."/>
            <person name="Labutti K."/>
            <person name="Lipzen A."/>
            <person name="Lombard V."/>
            <person name="Magnuson J."/>
            <person name="Maillard F."/>
            <person name="Morin E."/>
            <person name="Murat C."/>
            <person name="Nolan M."/>
            <person name="Ohm R."/>
            <person name="Pangilinan J."/>
            <person name="Pereira M."/>
            <person name="Perotto S."/>
            <person name="Peter M."/>
            <person name="Riley R."/>
            <person name="Sitrit Y."/>
            <person name="Stielow B."/>
            <person name="Szollosi G."/>
            <person name="Zifcakova L."/>
            <person name="Stursova M."/>
            <person name="Spatafora J.W."/>
            <person name="Tedersoo L."/>
            <person name="Vaario L.-M."/>
            <person name="Yamada A."/>
            <person name="Yan M."/>
            <person name="Wang P."/>
            <person name="Xu J."/>
            <person name="Bruns T."/>
            <person name="Baldrian P."/>
            <person name="Vilgalys R."/>
            <person name="Henrissat B."/>
            <person name="Grigoriev I.V."/>
            <person name="Hibbett D."/>
            <person name="Nagy L.G."/>
            <person name="Martin F.M."/>
        </authorList>
    </citation>
    <scope>NUCLEOTIDE SEQUENCE</scope>
    <source>
        <strain evidence="1">P2</strain>
    </source>
</reference>
<protein>
    <submittedName>
        <fullName evidence="1">Uncharacterized protein</fullName>
    </submittedName>
</protein>
<comment type="caution">
    <text evidence="1">The sequence shown here is derived from an EMBL/GenBank/DDBJ whole genome shotgun (WGS) entry which is preliminary data.</text>
</comment>